<dbReference type="PANTHER" id="PTHR30506">
    <property type="entry name" value="INNER MEMBRANE PROTEIN"/>
    <property type="match status" value="1"/>
</dbReference>
<evidence type="ECO:0000313" key="9">
    <source>
        <dbReference type="EMBL" id="GGG46764.1"/>
    </source>
</evidence>
<evidence type="ECO:0000256" key="3">
    <source>
        <dbReference type="ARBA" id="ARBA00022475"/>
    </source>
</evidence>
<dbReference type="PANTHER" id="PTHR30506:SF3">
    <property type="entry name" value="UPF0126 INNER MEMBRANE PROTEIN YADS-RELATED"/>
    <property type="match status" value="1"/>
</dbReference>
<evidence type="ECO:0000313" key="10">
    <source>
        <dbReference type="Proteomes" id="UP000638848"/>
    </source>
</evidence>
<keyword evidence="6 7" id="KW-0472">Membrane</keyword>
<dbReference type="AlphaFoldDB" id="A0A917LNW5"/>
<sequence length="222" mass="23394">MLFDVVDLMGVLANGVLGGAVARHLKFDLVGFTVLAVVSGLGGGMLRDVLLQVGFPVALTNSAYLSTAIAGAVIAFFLHLRGKWTNRVLIVADALSLGCWAATGTSKALAAGLNWLPAIMIGVITAVGGGMIRDIAVGQVPRVFGGNTLYATGALIGSLEMAVLYSLDLPNWGMAAAILTSATVTVVARRRGWRLPGAGEWDVRFPRPDWPPARFRRGRRKP</sequence>
<feature type="transmembrane region" description="Helical" evidence="7">
    <location>
        <begin position="29"/>
        <end position="47"/>
    </location>
</feature>
<keyword evidence="5 7" id="KW-1133">Transmembrane helix</keyword>
<feature type="transmembrane region" description="Helical" evidence="7">
    <location>
        <begin position="115"/>
        <end position="132"/>
    </location>
</feature>
<comment type="caution">
    <text evidence="9">The sequence shown here is derived from an EMBL/GenBank/DDBJ whole genome shotgun (WGS) entry which is preliminary data.</text>
</comment>
<evidence type="ECO:0000256" key="5">
    <source>
        <dbReference type="ARBA" id="ARBA00022989"/>
    </source>
</evidence>
<dbReference type="GO" id="GO:0005886">
    <property type="term" value="C:plasma membrane"/>
    <property type="evidence" value="ECO:0007669"/>
    <property type="project" value="UniProtKB-SubCell"/>
</dbReference>
<reference evidence="9" key="2">
    <citation type="submission" date="2020-09" db="EMBL/GenBank/DDBJ databases">
        <authorList>
            <person name="Sun Q."/>
            <person name="Zhou Y."/>
        </authorList>
    </citation>
    <scope>NUCLEOTIDE SEQUENCE</scope>
    <source>
        <strain evidence="9">CGMCC 1.12187</strain>
    </source>
</reference>
<feature type="transmembrane region" description="Helical" evidence="7">
    <location>
        <begin position="171"/>
        <end position="188"/>
    </location>
</feature>
<comment type="subcellular location">
    <subcellularLocation>
        <location evidence="1">Cell membrane</location>
        <topology evidence="1">Multi-pass membrane protein</topology>
    </subcellularLocation>
</comment>
<reference evidence="9" key="1">
    <citation type="journal article" date="2014" name="Int. J. Syst. Evol. Microbiol.">
        <title>Complete genome sequence of Corynebacterium casei LMG S-19264T (=DSM 44701T), isolated from a smear-ripened cheese.</title>
        <authorList>
            <consortium name="US DOE Joint Genome Institute (JGI-PGF)"/>
            <person name="Walter F."/>
            <person name="Albersmeier A."/>
            <person name="Kalinowski J."/>
            <person name="Ruckert C."/>
        </authorList>
    </citation>
    <scope>NUCLEOTIDE SEQUENCE</scope>
    <source>
        <strain evidence="9">CGMCC 1.12187</strain>
    </source>
</reference>
<comment type="similarity">
    <text evidence="2">Belongs to the UPF0126 family.</text>
</comment>
<feature type="domain" description="Glycine transporter" evidence="8">
    <location>
        <begin position="91"/>
        <end position="165"/>
    </location>
</feature>
<feature type="transmembrane region" description="Helical" evidence="7">
    <location>
        <begin position="144"/>
        <end position="165"/>
    </location>
</feature>
<dbReference type="EMBL" id="BMEQ01000002">
    <property type="protein sequence ID" value="GGG46764.1"/>
    <property type="molecule type" value="Genomic_DNA"/>
</dbReference>
<organism evidence="9 10">
    <name type="scientific">Kocuria dechangensis</name>
    <dbReference type="NCBI Taxonomy" id="1176249"/>
    <lineage>
        <taxon>Bacteria</taxon>
        <taxon>Bacillati</taxon>
        <taxon>Actinomycetota</taxon>
        <taxon>Actinomycetes</taxon>
        <taxon>Micrococcales</taxon>
        <taxon>Micrococcaceae</taxon>
        <taxon>Kocuria</taxon>
    </lineage>
</organism>
<gene>
    <name evidence="9" type="ORF">GCM10011374_06410</name>
</gene>
<proteinExistence type="inferred from homology"/>
<keyword evidence="4 7" id="KW-0812">Transmembrane</keyword>
<accession>A0A917LNW5</accession>
<dbReference type="InterPro" id="IPR005115">
    <property type="entry name" value="Gly_transporter"/>
</dbReference>
<feature type="transmembrane region" description="Helical" evidence="7">
    <location>
        <begin position="6"/>
        <end position="22"/>
    </location>
</feature>
<keyword evidence="10" id="KW-1185">Reference proteome</keyword>
<feature type="domain" description="Glycine transporter" evidence="8">
    <location>
        <begin position="5"/>
        <end position="79"/>
    </location>
</feature>
<name>A0A917LNW5_9MICC</name>
<feature type="transmembrane region" description="Helical" evidence="7">
    <location>
        <begin position="84"/>
        <end position="103"/>
    </location>
</feature>
<dbReference type="Proteomes" id="UP000638848">
    <property type="component" value="Unassembled WGS sequence"/>
</dbReference>
<evidence type="ECO:0000256" key="1">
    <source>
        <dbReference type="ARBA" id="ARBA00004651"/>
    </source>
</evidence>
<evidence type="ECO:0000256" key="7">
    <source>
        <dbReference type="SAM" id="Phobius"/>
    </source>
</evidence>
<evidence type="ECO:0000256" key="4">
    <source>
        <dbReference type="ARBA" id="ARBA00022692"/>
    </source>
</evidence>
<dbReference type="Pfam" id="PF03458">
    <property type="entry name" value="Gly_transporter"/>
    <property type="match status" value="2"/>
</dbReference>
<feature type="transmembrane region" description="Helical" evidence="7">
    <location>
        <begin position="53"/>
        <end position="77"/>
    </location>
</feature>
<evidence type="ECO:0000259" key="8">
    <source>
        <dbReference type="Pfam" id="PF03458"/>
    </source>
</evidence>
<evidence type="ECO:0000256" key="2">
    <source>
        <dbReference type="ARBA" id="ARBA00008193"/>
    </source>
</evidence>
<keyword evidence="3" id="KW-1003">Cell membrane</keyword>
<protein>
    <recommendedName>
        <fullName evidence="8">Glycine transporter domain-containing protein</fullName>
    </recommendedName>
</protein>
<evidence type="ECO:0000256" key="6">
    <source>
        <dbReference type="ARBA" id="ARBA00023136"/>
    </source>
</evidence>